<evidence type="ECO:0000313" key="3">
    <source>
        <dbReference type="Proteomes" id="UP001310594"/>
    </source>
</evidence>
<organism evidence="2 3">
    <name type="scientific">Elasticomyces elasticus</name>
    <dbReference type="NCBI Taxonomy" id="574655"/>
    <lineage>
        <taxon>Eukaryota</taxon>
        <taxon>Fungi</taxon>
        <taxon>Dikarya</taxon>
        <taxon>Ascomycota</taxon>
        <taxon>Pezizomycotina</taxon>
        <taxon>Dothideomycetes</taxon>
        <taxon>Dothideomycetidae</taxon>
        <taxon>Mycosphaerellales</taxon>
        <taxon>Teratosphaeriaceae</taxon>
        <taxon>Elasticomyces</taxon>
    </lineage>
</organism>
<sequence>MADISASESSTSTESIDDFDFELIVADQWSGDVDELKLLMSNIRGYVDRSNKGENTDHEIQALCIALLAHDGLPFFTRARLETYMAFSIEGMDEARLDLASFCIDKAIAEAMDKPQKERDNIHAWKKHITNAYDLLVPVDPHLAKSLAETPAFEDEDSGSNGPADARALTPYERLRPLPQCGDRACCNPDCHGSAPIDTPQAEHAGPPSLPSRSESPSSHTHSDSDEKAPLSEQEKSVAFAEARKKATAHIEKLKEDALATEAGQAAKLVQEQQTDMKNQQRALGKAVPHSQRQKVQNAAYASGSINSGTLEALPTRAKVADGTARGTITDVLASIQANETKREAKEIQEREEDAMAGTS</sequence>
<feature type="compositionally biased region" description="Low complexity" evidence="1">
    <location>
        <begin position="211"/>
        <end position="220"/>
    </location>
</feature>
<feature type="region of interest" description="Disordered" evidence="1">
    <location>
        <begin position="197"/>
        <end position="244"/>
    </location>
</feature>
<feature type="compositionally biased region" description="Polar residues" evidence="1">
    <location>
        <begin position="271"/>
        <end position="282"/>
    </location>
</feature>
<dbReference type="AlphaFoldDB" id="A0AAN7WBV0"/>
<gene>
    <name evidence="2" type="ORF">LTR97_002692</name>
</gene>
<dbReference type="Proteomes" id="UP001310594">
    <property type="component" value="Unassembled WGS sequence"/>
</dbReference>
<proteinExistence type="predicted"/>
<reference evidence="2" key="1">
    <citation type="submission" date="2023-08" db="EMBL/GenBank/DDBJ databases">
        <title>Black Yeasts Isolated from many extreme environments.</title>
        <authorList>
            <person name="Coleine C."/>
            <person name="Stajich J.E."/>
            <person name="Selbmann L."/>
        </authorList>
    </citation>
    <scope>NUCLEOTIDE SEQUENCE</scope>
    <source>
        <strain evidence="2">CCFEE 5810</strain>
    </source>
</reference>
<evidence type="ECO:0000313" key="2">
    <source>
        <dbReference type="EMBL" id="KAK5705573.1"/>
    </source>
</evidence>
<dbReference type="EMBL" id="JAVRQU010000003">
    <property type="protein sequence ID" value="KAK5705573.1"/>
    <property type="molecule type" value="Genomic_DNA"/>
</dbReference>
<accession>A0AAN7WBV0</accession>
<evidence type="ECO:0000256" key="1">
    <source>
        <dbReference type="SAM" id="MobiDB-lite"/>
    </source>
</evidence>
<name>A0AAN7WBV0_9PEZI</name>
<protein>
    <submittedName>
        <fullName evidence="2">Uncharacterized protein</fullName>
    </submittedName>
</protein>
<comment type="caution">
    <text evidence="2">The sequence shown here is derived from an EMBL/GenBank/DDBJ whole genome shotgun (WGS) entry which is preliminary data.</text>
</comment>
<feature type="region of interest" description="Disordered" evidence="1">
    <location>
        <begin position="271"/>
        <end position="292"/>
    </location>
</feature>
<feature type="compositionally biased region" description="Basic and acidic residues" evidence="1">
    <location>
        <begin position="221"/>
        <end position="244"/>
    </location>
</feature>